<feature type="chain" id="PRO_5045795474" evidence="1">
    <location>
        <begin position="36"/>
        <end position="359"/>
    </location>
</feature>
<dbReference type="SUPFAM" id="SSF53474">
    <property type="entry name" value="alpha/beta-Hydrolases"/>
    <property type="match status" value="1"/>
</dbReference>
<proteinExistence type="predicted"/>
<reference evidence="3 4" key="1">
    <citation type="submission" date="2019-12" db="EMBL/GenBank/DDBJ databases">
        <title>Whole genome sequencing of endophytic Actinobacterium Micromonospora sp. MPMI6T.</title>
        <authorList>
            <person name="Evv R."/>
            <person name="Podile A.R."/>
        </authorList>
    </citation>
    <scope>NUCLEOTIDE SEQUENCE [LARGE SCALE GENOMIC DNA]</scope>
    <source>
        <strain evidence="3 4">MPMI6</strain>
    </source>
</reference>
<keyword evidence="4" id="KW-1185">Reference proteome</keyword>
<organism evidence="3 4">
    <name type="scientific">Micromonospora echinofusca</name>
    <dbReference type="NCBI Taxonomy" id="47858"/>
    <lineage>
        <taxon>Bacteria</taxon>
        <taxon>Bacillati</taxon>
        <taxon>Actinomycetota</taxon>
        <taxon>Actinomycetes</taxon>
        <taxon>Micromonosporales</taxon>
        <taxon>Micromonosporaceae</taxon>
        <taxon>Micromonospora</taxon>
    </lineage>
</organism>
<sequence>MHLPFVAGRLRLAVAASAVLSLAVGLLVTPGPAVASGSTSNCTTYSVPVALTEGGPEDQSIVGDLCLPKVGTPKTVQLLVHGGTYGRTYWDFPYQPYLYSYRQYANAAGYATFSVDSVGVGDSSKPHSSQITMAATAKALHDVITKLRAGSIGPVAFPKVIWVGHSMGSVTGWQGIATHGGVDAFIATGAVRPLSASATNLILADVIPAAQDPKFAPLNLDSGYLAINPPARQAAFYYQPMVDPQVLTVDTANRQTLTVGPQVAVMEMLTAPVQGSASVDITVPVLSVIGEKDHMYCATDALDCTDYAAVRQAEAPYYANASDFDLIIVPETGHNLNLHYTAPFTFLSMLAWAATHVAP</sequence>
<dbReference type="InterPro" id="IPR000073">
    <property type="entry name" value="AB_hydrolase_1"/>
</dbReference>
<dbReference type="GO" id="GO:0016787">
    <property type="term" value="F:hydrolase activity"/>
    <property type="evidence" value="ECO:0007669"/>
    <property type="project" value="UniProtKB-KW"/>
</dbReference>
<dbReference type="PANTHER" id="PTHR43194">
    <property type="entry name" value="HYDROLASE ALPHA/BETA FOLD FAMILY"/>
    <property type="match status" value="1"/>
</dbReference>
<protein>
    <submittedName>
        <fullName evidence="3">Alpha/beta fold hydrolase</fullName>
    </submittedName>
</protein>
<accession>A0ABS3VZ07</accession>
<name>A0ABS3VZ07_MICEH</name>
<evidence type="ECO:0000259" key="2">
    <source>
        <dbReference type="Pfam" id="PF12697"/>
    </source>
</evidence>
<dbReference type="RefSeq" id="WP_208816726.1">
    <property type="nucleotide sequence ID" value="NZ_WVUH01000348.1"/>
</dbReference>
<evidence type="ECO:0000256" key="1">
    <source>
        <dbReference type="SAM" id="SignalP"/>
    </source>
</evidence>
<gene>
    <name evidence="3" type="ORF">GSF22_27850</name>
</gene>
<keyword evidence="1" id="KW-0732">Signal</keyword>
<dbReference type="InterPro" id="IPR029058">
    <property type="entry name" value="AB_hydrolase_fold"/>
</dbReference>
<dbReference type="Gene3D" id="3.40.50.1820">
    <property type="entry name" value="alpha/beta hydrolase"/>
    <property type="match status" value="1"/>
</dbReference>
<comment type="caution">
    <text evidence="3">The sequence shown here is derived from an EMBL/GenBank/DDBJ whole genome shotgun (WGS) entry which is preliminary data.</text>
</comment>
<dbReference type="Proteomes" id="UP000823521">
    <property type="component" value="Unassembled WGS sequence"/>
</dbReference>
<dbReference type="InterPro" id="IPR050228">
    <property type="entry name" value="Carboxylesterase_BioH"/>
</dbReference>
<evidence type="ECO:0000313" key="3">
    <source>
        <dbReference type="EMBL" id="MBO4209775.1"/>
    </source>
</evidence>
<keyword evidence="3" id="KW-0378">Hydrolase</keyword>
<dbReference type="EMBL" id="WVUH01000348">
    <property type="protein sequence ID" value="MBO4209775.1"/>
    <property type="molecule type" value="Genomic_DNA"/>
</dbReference>
<dbReference type="PANTHER" id="PTHR43194:SF2">
    <property type="entry name" value="PEROXISOMAL MEMBRANE PROTEIN LPX1"/>
    <property type="match status" value="1"/>
</dbReference>
<feature type="domain" description="AB hydrolase-1" evidence="2">
    <location>
        <begin position="78"/>
        <end position="339"/>
    </location>
</feature>
<dbReference type="Pfam" id="PF12697">
    <property type="entry name" value="Abhydrolase_6"/>
    <property type="match status" value="1"/>
</dbReference>
<feature type="signal peptide" evidence="1">
    <location>
        <begin position="1"/>
        <end position="35"/>
    </location>
</feature>
<evidence type="ECO:0000313" key="4">
    <source>
        <dbReference type="Proteomes" id="UP000823521"/>
    </source>
</evidence>